<keyword evidence="7" id="KW-1185">Reference proteome</keyword>
<feature type="domain" description="YDG" evidence="4">
    <location>
        <begin position="452"/>
        <end position="532"/>
    </location>
</feature>
<evidence type="ECO:0000259" key="4">
    <source>
        <dbReference type="Pfam" id="PF18657"/>
    </source>
</evidence>
<comment type="caution">
    <text evidence="6">The sequence shown here is derived from an EMBL/GenBank/DDBJ whole genome shotgun (WGS) entry which is preliminary data.</text>
</comment>
<dbReference type="InterPro" id="IPR013378">
    <property type="entry name" value="InlB-like_B-rpt"/>
</dbReference>
<dbReference type="GO" id="GO:0030313">
    <property type="term" value="C:cell envelope"/>
    <property type="evidence" value="ECO:0007669"/>
    <property type="project" value="UniProtKB-SubCell"/>
</dbReference>
<feature type="domain" description="Copper amine oxidase-like N-terminal" evidence="3">
    <location>
        <begin position="1020"/>
        <end position="1080"/>
    </location>
</feature>
<dbReference type="Gene3D" id="2.60.40.4270">
    <property type="entry name" value="Listeria-Bacteroides repeat domain"/>
    <property type="match status" value="1"/>
</dbReference>
<organism evidence="6 7">
    <name type="scientific">Qingrenia yutianensis</name>
    <dbReference type="NCBI Taxonomy" id="2763676"/>
    <lineage>
        <taxon>Bacteria</taxon>
        <taxon>Bacillati</taxon>
        <taxon>Bacillota</taxon>
        <taxon>Clostridia</taxon>
        <taxon>Eubacteriales</taxon>
        <taxon>Oscillospiraceae</taxon>
        <taxon>Qingrenia</taxon>
    </lineage>
</organism>
<dbReference type="EMBL" id="JACRTE010000003">
    <property type="protein sequence ID" value="MBC8596006.1"/>
    <property type="molecule type" value="Genomic_DNA"/>
</dbReference>
<reference evidence="6" key="1">
    <citation type="submission" date="2020-08" db="EMBL/GenBank/DDBJ databases">
        <title>Genome public.</title>
        <authorList>
            <person name="Liu C."/>
            <person name="Sun Q."/>
        </authorList>
    </citation>
    <scope>NUCLEOTIDE SEQUENCE</scope>
    <source>
        <strain evidence="6">NSJ-50</strain>
    </source>
</reference>
<dbReference type="InterPro" id="IPR041286">
    <property type="entry name" value="MBG_2"/>
</dbReference>
<dbReference type="Pfam" id="PF18657">
    <property type="entry name" value="YDG"/>
    <property type="match status" value="1"/>
</dbReference>
<dbReference type="Pfam" id="PF09479">
    <property type="entry name" value="Flg_new"/>
    <property type="match status" value="1"/>
</dbReference>
<protein>
    <submittedName>
        <fullName evidence="6">InlB B-repeat-containing protein</fullName>
    </submittedName>
</protein>
<dbReference type="Pfam" id="PF18676">
    <property type="entry name" value="MBG_2"/>
    <property type="match status" value="1"/>
</dbReference>
<evidence type="ECO:0000256" key="1">
    <source>
        <dbReference type="ARBA" id="ARBA00004196"/>
    </source>
</evidence>
<feature type="domain" description="Copper amine oxidase-like N-terminal" evidence="3">
    <location>
        <begin position="955"/>
        <end position="1012"/>
    </location>
</feature>
<comment type="subcellular location">
    <subcellularLocation>
        <location evidence="1">Cell envelope</location>
    </subcellularLocation>
</comment>
<feature type="signal peptide" evidence="2">
    <location>
        <begin position="1"/>
        <end position="16"/>
    </location>
</feature>
<dbReference type="Gene3D" id="3.30.457.10">
    <property type="entry name" value="Copper amine oxidase-like, N-terminal domain"/>
    <property type="match status" value="1"/>
</dbReference>
<evidence type="ECO:0000259" key="5">
    <source>
        <dbReference type="Pfam" id="PF18676"/>
    </source>
</evidence>
<dbReference type="InterPro" id="IPR036582">
    <property type="entry name" value="Mao_N_sf"/>
</dbReference>
<dbReference type="InterPro" id="IPR012854">
    <property type="entry name" value="Cu_amine_oxidase-like_N"/>
</dbReference>
<dbReference type="InterPro" id="IPR041248">
    <property type="entry name" value="YDG"/>
</dbReference>
<keyword evidence="2" id="KW-0732">Signal</keyword>
<feature type="domain" description="MBG" evidence="5">
    <location>
        <begin position="545"/>
        <end position="606"/>
    </location>
</feature>
<proteinExistence type="predicted"/>
<dbReference type="Pfam" id="PF07833">
    <property type="entry name" value="Cu_amine_oxidN1"/>
    <property type="match status" value="2"/>
</dbReference>
<name>A0A926F792_9FIRM</name>
<evidence type="ECO:0000259" key="3">
    <source>
        <dbReference type="Pfam" id="PF07833"/>
    </source>
</evidence>
<feature type="chain" id="PRO_5037641712" evidence="2">
    <location>
        <begin position="17"/>
        <end position="1091"/>
    </location>
</feature>
<dbReference type="NCBIfam" id="TIGR02543">
    <property type="entry name" value="List_Bact_rpt"/>
    <property type="match status" value="1"/>
</dbReference>
<accession>A0A926F792</accession>
<dbReference type="Proteomes" id="UP000647416">
    <property type="component" value="Unassembled WGS sequence"/>
</dbReference>
<dbReference type="InterPro" id="IPR042229">
    <property type="entry name" value="Listeria/Bacterioides_rpt_sf"/>
</dbReference>
<evidence type="ECO:0000256" key="2">
    <source>
        <dbReference type="SAM" id="SignalP"/>
    </source>
</evidence>
<dbReference type="SUPFAM" id="SSF55383">
    <property type="entry name" value="Copper amine oxidase, domain N"/>
    <property type="match status" value="2"/>
</dbReference>
<sequence>MTLVMVLGMISSAAFAAGGDYSTRMVVEKVSNSNIDIKWMAQTKNGAVMKTVSAIIFKYDNTKYDMLTNDGEVITTKTMSDNLFGEYTDASYAQRVAVIDSPGLWNNSGIYTEAKGNWTFVLINLLSGSSMAKKEYTTETALAVVHLKLKSGSVDSGISQDSIALATAAEADGCAQSGIVVFIGADNKPLIYGKTDGTPDTLSITPSIDAGTGITFIAPPKPSPTITTAPTATVTYGDTVSDSALTGGVASVAGTFKWADGVTTYGNAGTKTLKAKFVPTDTANYATVEDIDVNVKVNKASAPAAPTGLKGIKGQTLSTVSLPGGWTWADGTTVMNTAGTQTFKANYTDTTGNYENATNVDVSVNVTAKSTAALTGLTQSGCTYGETLSAPSYTKPAGTIDSTIKVTYMGKGGTTYAESAAKPVKSGTYTVKLTLETADTIYSGTADFTIAQKDVTIRGFKVPNSAYNGDTKTSFNAAAAEIVGKITGDDVTVDTTAAEANFAQKDVGNDISVNFTGVKLAGADKDNYRINSVEPAKANIYQRTLTVKPDSGLSKKYGEADPALSSTVSGTIYGEMYIIDGKLEREAGENVGNYKILLGTLALKDNGAFKASNYILSLDTTAVYFEIKKAPAPSAPTGLSGMKGKTLATVPLTGGWAWADGTTVMNTAGTQSFKANYTDTTGNYENATNVDVTVEVIDKTNVSASITFADGELTYNGAGQAYETASISGITAGANPGWTYVYAPSGTGSLDASGKPQNAGTYTVTATYEDDDNYGTKSAVLKIKKAVPTGTPKYTEITSSDKTLADAAITTTGADFTALGTVIWVADDGVTPLPDTTVVAANTYYKWLFTPTDTNNYETLTGTIRLYYKSSGGGGGRSTSRYTVSFESNGGSKVSNQTVTRNSVMKEPTAPTKENFDFDGWYSDKKLKTKYDFSAKVTKSFTLYAKWTEKDNSVNQIILTIGKKDTQVFGKAKSNDVAPKIVNNRTMLPARFVAENLGADVSWDGDKELVTIKGKNLKTGEDVTILITIGAATAKVNGKEIKLDSAAFVENDRTYTPIRFISEELGASVEWVEKDKKVIITKPEIKKAETK</sequence>
<evidence type="ECO:0000313" key="7">
    <source>
        <dbReference type="Proteomes" id="UP000647416"/>
    </source>
</evidence>
<evidence type="ECO:0000313" key="6">
    <source>
        <dbReference type="EMBL" id="MBC8596006.1"/>
    </source>
</evidence>
<dbReference type="AlphaFoldDB" id="A0A926F792"/>
<gene>
    <name evidence="6" type="ORF">H8706_03870</name>
</gene>